<gene>
    <name evidence="2" type="ORF">NCTC10696_02221</name>
</gene>
<sequence length="413" mass="45696">MNTHSANAPERSLPLEQARRLILKQLDELGLRANLRTLGADILCVQASLLTADSKEAARGAGKGLLAAAEVGALYEALEHYLSDNLPPASFHRQPFSYFASHPHFASDDAVNLLVQKQQGSIVCRTYRSLVDDQPFSYPLALTCPRYNEFPLQDDPTDLRALRRYSSNNGTAIGASYDEALLHALNESIERDALSVFLLNHFYYQRPHSLRRIDPSQLSPDARAYWRELSLQLKGEVILLDISSEFCATTCLAFINSPCAMPTVYGTGTSLTPNHAAWRALTELAQLKRLEAEPPLHAYLLNAQRHLAQFPRLLRCLQFNTDHLLGQPVEWVNLQGSPQPMPLSEQIAHLVKDLAKHGLVSGVCTLFKSHLGTALVNVVVPGLERFFLVSTGNIVVPHRRGRDLCGSPEAVAV</sequence>
<dbReference type="Proteomes" id="UP000306562">
    <property type="component" value="Chromosome"/>
</dbReference>
<protein>
    <submittedName>
        <fullName evidence="2">Bacteriocin biosynthesis docking scaffold, SagD family</fullName>
    </submittedName>
</protein>
<proteinExistence type="predicted"/>
<dbReference type="AlphaFoldDB" id="A0AAX3I5C8"/>
<dbReference type="PANTHER" id="PTHR37809:SF1">
    <property type="entry name" value="RIBOSOMAL PROTEIN S12 METHYLTHIOTRANSFERASE ACCESSORY FACTOR YCAO"/>
    <property type="match status" value="1"/>
</dbReference>
<accession>A0AAX3I5C8</accession>
<dbReference type="RefSeq" id="WP_057025584.1">
    <property type="nucleotide sequence ID" value="NZ_CBCSGQ010000039.1"/>
</dbReference>
<feature type="domain" description="YcaO" evidence="1">
    <location>
        <begin position="60"/>
        <end position="413"/>
    </location>
</feature>
<dbReference type="PANTHER" id="PTHR37809">
    <property type="entry name" value="RIBOSOMAL PROTEIN S12 METHYLTHIOTRANSFERASE ACCESSORY FACTOR YCAO"/>
    <property type="match status" value="1"/>
</dbReference>
<name>A0AAX3I5C8_9PSED</name>
<evidence type="ECO:0000313" key="2">
    <source>
        <dbReference type="EMBL" id="VTQ97933.1"/>
    </source>
</evidence>
<dbReference type="Pfam" id="PF02624">
    <property type="entry name" value="YcaO"/>
    <property type="match status" value="1"/>
</dbReference>
<reference evidence="2 3" key="1">
    <citation type="submission" date="2019-05" db="EMBL/GenBank/DDBJ databases">
        <authorList>
            <consortium name="Pathogen Informatics"/>
        </authorList>
    </citation>
    <scope>NUCLEOTIDE SEQUENCE [LARGE SCALE GENOMIC DNA]</scope>
    <source>
        <strain evidence="2 3">NCTC10696</strain>
    </source>
</reference>
<evidence type="ECO:0000259" key="1">
    <source>
        <dbReference type="PROSITE" id="PS51664"/>
    </source>
</evidence>
<dbReference type="EMBL" id="LR590482">
    <property type="protein sequence ID" value="VTQ97933.1"/>
    <property type="molecule type" value="Genomic_DNA"/>
</dbReference>
<dbReference type="GeneID" id="61831255"/>
<dbReference type="PROSITE" id="PS51664">
    <property type="entry name" value="YCAO"/>
    <property type="match status" value="1"/>
</dbReference>
<dbReference type="InterPro" id="IPR003776">
    <property type="entry name" value="YcaO-like_dom"/>
</dbReference>
<dbReference type="Gene3D" id="3.30.1330.230">
    <property type="match status" value="1"/>
</dbReference>
<organism evidence="2 3">
    <name type="scientific">Pseudomonas synxantha</name>
    <dbReference type="NCBI Taxonomy" id="47883"/>
    <lineage>
        <taxon>Bacteria</taxon>
        <taxon>Pseudomonadati</taxon>
        <taxon>Pseudomonadota</taxon>
        <taxon>Gammaproteobacteria</taxon>
        <taxon>Pseudomonadales</taxon>
        <taxon>Pseudomonadaceae</taxon>
        <taxon>Pseudomonas</taxon>
    </lineage>
</organism>
<evidence type="ECO:0000313" key="3">
    <source>
        <dbReference type="Proteomes" id="UP000306562"/>
    </source>
</evidence>